<dbReference type="AlphaFoldDB" id="A0A816SM74"/>
<organism evidence="2">
    <name type="scientific">Brassica napus</name>
    <name type="common">Rape</name>
    <dbReference type="NCBI Taxonomy" id="3708"/>
    <lineage>
        <taxon>Eukaryota</taxon>
        <taxon>Viridiplantae</taxon>
        <taxon>Streptophyta</taxon>
        <taxon>Embryophyta</taxon>
        <taxon>Tracheophyta</taxon>
        <taxon>Spermatophyta</taxon>
        <taxon>Magnoliopsida</taxon>
        <taxon>eudicotyledons</taxon>
        <taxon>Gunneridae</taxon>
        <taxon>Pentapetalae</taxon>
        <taxon>rosids</taxon>
        <taxon>malvids</taxon>
        <taxon>Brassicales</taxon>
        <taxon>Brassicaceae</taxon>
        <taxon>Brassiceae</taxon>
        <taxon>Brassica</taxon>
    </lineage>
</organism>
<feature type="region of interest" description="Disordered" evidence="1">
    <location>
        <begin position="1"/>
        <end position="36"/>
    </location>
</feature>
<name>A0A816SM74_BRANA</name>
<proteinExistence type="predicted"/>
<sequence length="36" mass="3877">MRPGRMRTEQSARASRRASASACSGRRPVGSPFDPS</sequence>
<feature type="compositionally biased region" description="Low complexity" evidence="1">
    <location>
        <begin position="11"/>
        <end position="27"/>
    </location>
</feature>
<dbReference type="EMBL" id="HG994360">
    <property type="protein sequence ID" value="CAF2086656.1"/>
    <property type="molecule type" value="Genomic_DNA"/>
</dbReference>
<protein>
    <submittedName>
        <fullName evidence="2">(rape) hypothetical protein</fullName>
    </submittedName>
</protein>
<feature type="compositionally biased region" description="Basic and acidic residues" evidence="1">
    <location>
        <begin position="1"/>
        <end position="10"/>
    </location>
</feature>
<gene>
    <name evidence="2" type="ORF">DARMORV10_A06P25650.1</name>
</gene>
<accession>A0A816SM74</accession>
<reference evidence="2" key="1">
    <citation type="submission" date="2021-01" db="EMBL/GenBank/DDBJ databases">
        <authorList>
            <consortium name="Genoscope - CEA"/>
            <person name="William W."/>
        </authorList>
    </citation>
    <scope>NUCLEOTIDE SEQUENCE</scope>
</reference>
<evidence type="ECO:0000256" key="1">
    <source>
        <dbReference type="SAM" id="MobiDB-lite"/>
    </source>
</evidence>
<dbReference type="Proteomes" id="UP001295469">
    <property type="component" value="Chromosome A06"/>
</dbReference>
<evidence type="ECO:0000313" key="2">
    <source>
        <dbReference type="EMBL" id="CAF2086656.1"/>
    </source>
</evidence>